<dbReference type="GO" id="GO:0008528">
    <property type="term" value="F:G protein-coupled peptide receptor activity"/>
    <property type="evidence" value="ECO:0007669"/>
    <property type="project" value="TreeGrafter"/>
</dbReference>
<keyword evidence="5 13" id="KW-0812">Transmembrane</keyword>
<dbReference type="PANTHER" id="PTHR24372:SF74">
    <property type="entry name" value="LP13728P"/>
    <property type="match status" value="1"/>
</dbReference>
<keyword evidence="10" id="KW-0675">Receptor</keyword>
<feature type="transmembrane region" description="Helical" evidence="13">
    <location>
        <begin position="510"/>
        <end position="532"/>
    </location>
</feature>
<dbReference type="Pfam" id="PF13855">
    <property type="entry name" value="LRR_8"/>
    <property type="match status" value="1"/>
</dbReference>
<dbReference type="PRINTS" id="PR00237">
    <property type="entry name" value="GPCRRHODOPSN"/>
</dbReference>
<evidence type="ECO:0000256" key="10">
    <source>
        <dbReference type="ARBA" id="ARBA00023170"/>
    </source>
</evidence>
<feature type="region of interest" description="Disordered" evidence="12">
    <location>
        <begin position="679"/>
        <end position="698"/>
    </location>
</feature>
<keyword evidence="7 13" id="KW-1133">Transmembrane helix</keyword>
<protein>
    <recommendedName>
        <fullName evidence="14">G-protein coupled receptors family 1 profile domain-containing protein</fullName>
    </recommendedName>
</protein>
<dbReference type="OrthoDB" id="5981530at2759"/>
<feature type="compositionally biased region" description="Polar residues" evidence="12">
    <location>
        <begin position="687"/>
        <end position="698"/>
    </location>
</feature>
<dbReference type="SUPFAM" id="SSF81321">
    <property type="entry name" value="Family A G protein-coupled receptor-like"/>
    <property type="match status" value="1"/>
</dbReference>
<dbReference type="GO" id="GO:0016500">
    <property type="term" value="F:protein-hormone receptor activity"/>
    <property type="evidence" value="ECO:0007669"/>
    <property type="project" value="InterPro"/>
</dbReference>
<evidence type="ECO:0000256" key="1">
    <source>
        <dbReference type="ARBA" id="ARBA00004651"/>
    </source>
</evidence>
<name>A0A9P0E2F5_NEZVI</name>
<evidence type="ECO:0000256" key="2">
    <source>
        <dbReference type="ARBA" id="ARBA00010663"/>
    </source>
</evidence>
<keyword evidence="11" id="KW-0807">Transducer</keyword>
<dbReference type="SUPFAM" id="SSF52058">
    <property type="entry name" value="L domain-like"/>
    <property type="match status" value="1"/>
</dbReference>
<feature type="transmembrane region" description="Helical" evidence="13">
    <location>
        <begin position="552"/>
        <end position="577"/>
    </location>
</feature>
<proteinExistence type="inferred from homology"/>
<dbReference type="EMBL" id="OV725078">
    <property type="protein sequence ID" value="CAH1392619.1"/>
    <property type="molecule type" value="Genomic_DNA"/>
</dbReference>
<dbReference type="Gene3D" id="3.80.10.10">
    <property type="entry name" value="Ribonuclease Inhibitor"/>
    <property type="match status" value="1"/>
</dbReference>
<evidence type="ECO:0000256" key="9">
    <source>
        <dbReference type="ARBA" id="ARBA00023136"/>
    </source>
</evidence>
<evidence type="ECO:0000256" key="12">
    <source>
        <dbReference type="SAM" id="MobiDB-lite"/>
    </source>
</evidence>
<dbReference type="PROSITE" id="PS00237">
    <property type="entry name" value="G_PROTEIN_RECEP_F1_1"/>
    <property type="match status" value="1"/>
</dbReference>
<organism evidence="15 16">
    <name type="scientific">Nezara viridula</name>
    <name type="common">Southern green stink bug</name>
    <name type="synonym">Cimex viridulus</name>
    <dbReference type="NCBI Taxonomy" id="85310"/>
    <lineage>
        <taxon>Eukaryota</taxon>
        <taxon>Metazoa</taxon>
        <taxon>Ecdysozoa</taxon>
        <taxon>Arthropoda</taxon>
        <taxon>Hexapoda</taxon>
        <taxon>Insecta</taxon>
        <taxon>Pterygota</taxon>
        <taxon>Neoptera</taxon>
        <taxon>Paraneoptera</taxon>
        <taxon>Hemiptera</taxon>
        <taxon>Heteroptera</taxon>
        <taxon>Panheteroptera</taxon>
        <taxon>Pentatomomorpha</taxon>
        <taxon>Pentatomoidea</taxon>
        <taxon>Pentatomidae</taxon>
        <taxon>Pentatominae</taxon>
        <taxon>Nezara</taxon>
    </lineage>
</organism>
<feature type="transmembrane region" description="Helical" evidence="13">
    <location>
        <begin position="423"/>
        <end position="448"/>
    </location>
</feature>
<evidence type="ECO:0000256" key="7">
    <source>
        <dbReference type="ARBA" id="ARBA00022989"/>
    </source>
</evidence>
<dbReference type="InterPro" id="IPR032675">
    <property type="entry name" value="LRR_dom_sf"/>
</dbReference>
<reference evidence="15" key="1">
    <citation type="submission" date="2022-01" db="EMBL/GenBank/DDBJ databases">
        <authorList>
            <person name="King R."/>
        </authorList>
    </citation>
    <scope>NUCLEOTIDE SEQUENCE</scope>
</reference>
<keyword evidence="3" id="KW-1003">Cell membrane</keyword>
<keyword evidence="8" id="KW-0297">G-protein coupled receptor</keyword>
<evidence type="ECO:0000256" key="8">
    <source>
        <dbReference type="ARBA" id="ARBA00023040"/>
    </source>
</evidence>
<evidence type="ECO:0000256" key="6">
    <source>
        <dbReference type="ARBA" id="ARBA00022737"/>
    </source>
</evidence>
<keyword evidence="6" id="KW-0677">Repeat</keyword>
<dbReference type="CDD" id="cd15136">
    <property type="entry name" value="7tmA_Glyco_hormone_R"/>
    <property type="match status" value="1"/>
</dbReference>
<evidence type="ECO:0000256" key="11">
    <source>
        <dbReference type="ARBA" id="ARBA00023224"/>
    </source>
</evidence>
<evidence type="ECO:0000256" key="3">
    <source>
        <dbReference type="ARBA" id="ARBA00022475"/>
    </source>
</evidence>
<dbReference type="InterPro" id="IPR000276">
    <property type="entry name" value="GPCR_Rhodpsn"/>
</dbReference>
<keyword evidence="4" id="KW-0433">Leucine-rich repeat</keyword>
<gene>
    <name evidence="15" type="ORF">NEZAVI_LOCUS3412</name>
</gene>
<evidence type="ECO:0000256" key="4">
    <source>
        <dbReference type="ARBA" id="ARBA00022614"/>
    </source>
</evidence>
<dbReference type="PRINTS" id="PR00373">
    <property type="entry name" value="GLYCHORMONER"/>
</dbReference>
<accession>A0A9P0E2F5</accession>
<dbReference type="PANTHER" id="PTHR24372">
    <property type="entry name" value="GLYCOPROTEIN HORMONE RECEPTOR"/>
    <property type="match status" value="1"/>
</dbReference>
<feature type="transmembrane region" description="Helical" evidence="13">
    <location>
        <begin position="631"/>
        <end position="651"/>
    </location>
</feature>
<feature type="transmembrane region" description="Helical" evidence="13">
    <location>
        <begin position="598"/>
        <end position="619"/>
    </location>
</feature>
<dbReference type="InterPro" id="IPR001611">
    <property type="entry name" value="Leu-rich_rpt"/>
</dbReference>
<sequence length="698" mass="79023">MNSSYMNPGRAEKKKKDLKRQDQWSHYEIMLGSFMKQAQFVSQVNQVKGWMKLFFLCVLVCYVSAIQLEPCECISIQSLGFKCHCEGNISSIQVKLKPGDLYSLSISNADTVKIHNALLSDFKRTLVELTITSSNALQAIESEVFSEMINLKHLRITHTSLVEFSGFVKLGAKGPMDIMDLESNKIERIRTNSANVRTEQLFLDYNKIRCIDGWAFNGSEIARLSLRGNIELSELSVDAFNGIHSLRDLDLSDTSITFLPPIGLEKLEILRLTNTFTLKVIPSIYDLSKYLQLKKELCTPETKRSKRNIYGGFGAIMDTTSQDSKNQYSDFSPNYNETILDETFHQMHTDIPRDKIEALCGNLIGRYVSCSPKPDALNPCEDMMSWLWLRVSIWFVISAGIVGNVAVLLVLCLSKTEKSVPRFLMCNLASADLIMATYLLMLAIMDIISSETYFNYAYDWQRGYGCRMAGFLTVFASQLSIFTLSLLTIERWFAIRHALYLNMLDIQITSHIMIGGWVYSIIMALLPLIGVSSYSTTSLCLPMDSNDYISQVYIITMIVVAGCAFLLMCICYTQIYLSLSYETRHSISEGAIVRKMTILVGTNFLCWAPVAFFSFTALAGYPLITISQSKILLVFIYPINSCANPYLYAILTKQYRKDCLSILSRYFFYKRSPNNNMGYSRPVSNEVPGQQTTAETLL</sequence>
<comment type="subcellular location">
    <subcellularLocation>
        <location evidence="1">Cell membrane</location>
        <topology evidence="1">Multi-pass membrane protein</topology>
    </subcellularLocation>
</comment>
<evidence type="ECO:0000313" key="16">
    <source>
        <dbReference type="Proteomes" id="UP001152798"/>
    </source>
</evidence>
<keyword evidence="16" id="KW-1185">Reference proteome</keyword>
<evidence type="ECO:0000313" key="15">
    <source>
        <dbReference type="EMBL" id="CAH1392619.1"/>
    </source>
</evidence>
<dbReference type="Gene3D" id="1.20.1070.10">
    <property type="entry name" value="Rhodopsin 7-helix transmembrane proteins"/>
    <property type="match status" value="1"/>
</dbReference>
<evidence type="ECO:0000256" key="5">
    <source>
        <dbReference type="ARBA" id="ARBA00022692"/>
    </source>
</evidence>
<dbReference type="GO" id="GO:0009755">
    <property type="term" value="P:hormone-mediated signaling pathway"/>
    <property type="evidence" value="ECO:0007669"/>
    <property type="project" value="TreeGrafter"/>
</dbReference>
<dbReference type="GO" id="GO:0007189">
    <property type="term" value="P:adenylate cyclase-activating G protein-coupled receptor signaling pathway"/>
    <property type="evidence" value="ECO:0007669"/>
    <property type="project" value="TreeGrafter"/>
</dbReference>
<dbReference type="AlphaFoldDB" id="A0A9P0E2F5"/>
<dbReference type="PROSITE" id="PS50262">
    <property type="entry name" value="G_PROTEIN_RECEP_F1_2"/>
    <property type="match status" value="1"/>
</dbReference>
<feature type="transmembrane region" description="Helical" evidence="13">
    <location>
        <begin position="468"/>
        <end position="489"/>
    </location>
</feature>
<dbReference type="Proteomes" id="UP001152798">
    <property type="component" value="Chromosome 2"/>
</dbReference>
<keyword evidence="9 13" id="KW-0472">Membrane</keyword>
<comment type="similarity">
    <text evidence="2">Belongs to the G-protein coupled receptor 1 family.</text>
</comment>
<feature type="transmembrane region" description="Helical" evidence="13">
    <location>
        <begin position="387"/>
        <end position="411"/>
    </location>
</feature>
<evidence type="ECO:0000259" key="14">
    <source>
        <dbReference type="PROSITE" id="PS50262"/>
    </source>
</evidence>
<feature type="domain" description="G-protein coupled receptors family 1 profile" evidence="14">
    <location>
        <begin position="403"/>
        <end position="648"/>
    </location>
</feature>
<dbReference type="Pfam" id="PF00001">
    <property type="entry name" value="7tm_1"/>
    <property type="match status" value="1"/>
</dbReference>
<dbReference type="InterPro" id="IPR002131">
    <property type="entry name" value="Gphrmn_rcpt_fam"/>
</dbReference>
<dbReference type="GO" id="GO:0005886">
    <property type="term" value="C:plasma membrane"/>
    <property type="evidence" value="ECO:0007669"/>
    <property type="project" value="UniProtKB-SubCell"/>
</dbReference>
<evidence type="ECO:0000256" key="13">
    <source>
        <dbReference type="SAM" id="Phobius"/>
    </source>
</evidence>
<dbReference type="InterPro" id="IPR017452">
    <property type="entry name" value="GPCR_Rhodpsn_7TM"/>
</dbReference>